<dbReference type="AlphaFoldDB" id="A0A1X9MG84"/>
<keyword evidence="4" id="KW-1185">Reference proteome</keyword>
<accession>A0A1X9MG84</accession>
<evidence type="ECO:0000313" key="4">
    <source>
        <dbReference type="Proteomes" id="UP000193006"/>
    </source>
</evidence>
<organism evidence="3 4">
    <name type="scientific">Halalkalibacter krulwichiae</name>
    <dbReference type="NCBI Taxonomy" id="199441"/>
    <lineage>
        <taxon>Bacteria</taxon>
        <taxon>Bacillati</taxon>
        <taxon>Bacillota</taxon>
        <taxon>Bacilli</taxon>
        <taxon>Bacillales</taxon>
        <taxon>Bacillaceae</taxon>
        <taxon>Halalkalibacter</taxon>
    </lineage>
</organism>
<gene>
    <name evidence="3" type="ORF">BkAM31D_22890</name>
</gene>
<feature type="domain" description="VanZ-like" evidence="2">
    <location>
        <begin position="58"/>
        <end position="139"/>
    </location>
</feature>
<feature type="transmembrane region" description="Helical" evidence="1">
    <location>
        <begin position="92"/>
        <end position="113"/>
    </location>
</feature>
<protein>
    <submittedName>
        <fullName evidence="3">VanZ like family protein</fullName>
    </submittedName>
</protein>
<dbReference type="STRING" id="199441.BkAM31D_22890"/>
<dbReference type="Pfam" id="PF04892">
    <property type="entry name" value="VanZ"/>
    <property type="match status" value="1"/>
</dbReference>
<dbReference type="NCBIfam" id="NF037970">
    <property type="entry name" value="vanZ_1"/>
    <property type="match status" value="1"/>
</dbReference>
<dbReference type="Proteomes" id="UP000193006">
    <property type="component" value="Chromosome"/>
</dbReference>
<feature type="transmembrane region" description="Helical" evidence="1">
    <location>
        <begin position="21"/>
        <end position="41"/>
    </location>
</feature>
<keyword evidence="1" id="KW-0472">Membrane</keyword>
<sequence>MKRCLLSCIIIFGDSMKKTTIWWCVALIWCLGIAIATRQPFLTGDATEELVRNPFFDSAIVNYFGRKFVHVAAFGLLALFFWLALEGKKYRYVLAWGLATAYGAVDEWHQSFIPERSGLFSDVLIDSAGAVLVLGAVYWWQRRKRVVE</sequence>
<keyword evidence="1" id="KW-0812">Transmembrane</keyword>
<dbReference type="KEGG" id="bkw:BkAM31D_22890"/>
<reference evidence="3 4" key="1">
    <citation type="submission" date="2017-04" db="EMBL/GenBank/DDBJ databases">
        <title>Bacillus krulwichiae AM31D Genome sequencing and assembly.</title>
        <authorList>
            <person name="Krulwich T.A."/>
            <person name="Anastor L."/>
            <person name="Ehrlich R."/>
            <person name="Ehrlich G.D."/>
            <person name="Janto B."/>
        </authorList>
    </citation>
    <scope>NUCLEOTIDE SEQUENCE [LARGE SCALE GENOMIC DNA]</scope>
    <source>
        <strain evidence="3 4">AM31D</strain>
    </source>
</reference>
<feature type="transmembrane region" description="Helical" evidence="1">
    <location>
        <begin position="119"/>
        <end position="140"/>
    </location>
</feature>
<keyword evidence="1" id="KW-1133">Transmembrane helix</keyword>
<dbReference type="InterPro" id="IPR006976">
    <property type="entry name" value="VanZ-like"/>
</dbReference>
<name>A0A1X9MG84_9BACI</name>
<proteinExistence type="predicted"/>
<evidence type="ECO:0000256" key="1">
    <source>
        <dbReference type="SAM" id="Phobius"/>
    </source>
</evidence>
<dbReference type="EMBL" id="CP020814">
    <property type="protein sequence ID" value="ARK32479.1"/>
    <property type="molecule type" value="Genomic_DNA"/>
</dbReference>
<evidence type="ECO:0000259" key="2">
    <source>
        <dbReference type="Pfam" id="PF04892"/>
    </source>
</evidence>
<evidence type="ECO:0000313" key="3">
    <source>
        <dbReference type="EMBL" id="ARK32479.1"/>
    </source>
</evidence>
<feature type="transmembrane region" description="Helical" evidence="1">
    <location>
        <begin position="68"/>
        <end position="85"/>
    </location>
</feature>